<evidence type="ECO:0000313" key="10">
    <source>
        <dbReference type="Proteomes" id="UP000366766"/>
    </source>
</evidence>
<dbReference type="AlphaFoldDB" id="A0A564WRQ0"/>
<dbReference type="GO" id="GO:0055085">
    <property type="term" value="P:transmembrane transport"/>
    <property type="evidence" value="ECO:0007669"/>
    <property type="project" value="InterPro"/>
</dbReference>
<evidence type="ECO:0000256" key="4">
    <source>
        <dbReference type="ARBA" id="ARBA00022692"/>
    </source>
</evidence>
<keyword evidence="5 7" id="KW-1133">Transmembrane helix</keyword>
<feature type="transmembrane region" description="Helical" evidence="7">
    <location>
        <begin position="145"/>
        <end position="165"/>
    </location>
</feature>
<accession>A0A564WRQ0</accession>
<feature type="transmembrane region" description="Helical" evidence="7">
    <location>
        <begin position="12"/>
        <end position="31"/>
    </location>
</feature>
<dbReference type="PANTHER" id="PTHR43744:SF12">
    <property type="entry name" value="ABC TRANSPORTER PERMEASE PROTEIN MG189-RELATED"/>
    <property type="match status" value="1"/>
</dbReference>
<evidence type="ECO:0000313" key="9">
    <source>
        <dbReference type="EMBL" id="VUX64855.1"/>
    </source>
</evidence>
<keyword evidence="3" id="KW-1003">Cell membrane</keyword>
<comment type="similarity">
    <text evidence="7">Belongs to the binding-protein-dependent transport system permease family.</text>
</comment>
<name>A0A564WRQ0_9FIRM</name>
<feature type="transmembrane region" description="Helical" evidence="7">
    <location>
        <begin position="78"/>
        <end position="100"/>
    </location>
</feature>
<dbReference type="InterPro" id="IPR035906">
    <property type="entry name" value="MetI-like_sf"/>
</dbReference>
<evidence type="ECO:0000256" key="7">
    <source>
        <dbReference type="RuleBase" id="RU363032"/>
    </source>
</evidence>
<evidence type="ECO:0000256" key="2">
    <source>
        <dbReference type="ARBA" id="ARBA00022448"/>
    </source>
</evidence>
<evidence type="ECO:0000256" key="1">
    <source>
        <dbReference type="ARBA" id="ARBA00004651"/>
    </source>
</evidence>
<dbReference type="PROSITE" id="PS51257">
    <property type="entry name" value="PROKAR_LIPOPROTEIN"/>
    <property type="match status" value="1"/>
</dbReference>
<gene>
    <name evidence="9" type="primary">lacG_2</name>
    <name evidence="9" type="ORF">BWLFYP14_01712</name>
</gene>
<feature type="transmembrane region" description="Helical" evidence="7">
    <location>
        <begin position="186"/>
        <end position="211"/>
    </location>
</feature>
<sequence>MMERIKVRSHKAWVQTIILLIFACLSIYPLLYLTCYSLKTNDEIFYSNPFGLPLHPQWSNYIKAITTFDIMTYFKNSLLTTAIALVGVFILILPFSYAVARMKWKLKGAASMFISIGLFIPLQVSLIPLSVLIKNMGLANTHWALILPYIAFNLAFPFMIISSSFRALPAELEEAAVIDGASIYKTFFIIMLPLVKPAITSGALFATLGIWNEYILPTVMISSNELKTLPAGLATFVGQHSTSWGAMGAAMMIASIPTIILYLCFSDKIENSLTVGGAVKG</sequence>
<keyword evidence="2 7" id="KW-0813">Transport</keyword>
<feature type="transmembrane region" description="Helical" evidence="7">
    <location>
        <begin position="244"/>
        <end position="265"/>
    </location>
</feature>
<dbReference type="PROSITE" id="PS50928">
    <property type="entry name" value="ABC_TM1"/>
    <property type="match status" value="1"/>
</dbReference>
<protein>
    <submittedName>
        <fullName evidence="9">Lactose transport system permease protein LacG</fullName>
    </submittedName>
</protein>
<feature type="transmembrane region" description="Helical" evidence="7">
    <location>
        <begin position="112"/>
        <end position="133"/>
    </location>
</feature>
<dbReference type="GO" id="GO:0005886">
    <property type="term" value="C:plasma membrane"/>
    <property type="evidence" value="ECO:0007669"/>
    <property type="project" value="UniProtKB-SubCell"/>
</dbReference>
<organism evidence="9 10">
    <name type="scientific">Blautia wexlerae</name>
    <dbReference type="NCBI Taxonomy" id="418240"/>
    <lineage>
        <taxon>Bacteria</taxon>
        <taxon>Bacillati</taxon>
        <taxon>Bacillota</taxon>
        <taxon>Clostridia</taxon>
        <taxon>Lachnospirales</taxon>
        <taxon>Lachnospiraceae</taxon>
        <taxon>Blautia</taxon>
    </lineage>
</organism>
<dbReference type="Pfam" id="PF00528">
    <property type="entry name" value="BPD_transp_1"/>
    <property type="match status" value="1"/>
</dbReference>
<evidence type="ECO:0000259" key="8">
    <source>
        <dbReference type="PROSITE" id="PS50928"/>
    </source>
</evidence>
<reference evidence="9 10" key="1">
    <citation type="submission" date="2019-07" db="EMBL/GenBank/DDBJ databases">
        <authorList>
            <person name="Chang H.-W."/>
            <person name="Raman A."/>
            <person name="Venkatesh S."/>
            <person name="Gehrig J."/>
        </authorList>
    </citation>
    <scope>NUCLEOTIDE SEQUENCE [LARGE SCALE GENOMIC DNA]</scope>
    <source>
        <strain evidence="9">Blautia_wexlerae_LFYP_14</strain>
    </source>
</reference>
<evidence type="ECO:0000256" key="3">
    <source>
        <dbReference type="ARBA" id="ARBA00022475"/>
    </source>
</evidence>
<comment type="subcellular location">
    <subcellularLocation>
        <location evidence="1 7">Cell membrane</location>
        <topology evidence="1 7">Multi-pass membrane protein</topology>
    </subcellularLocation>
</comment>
<keyword evidence="6 7" id="KW-0472">Membrane</keyword>
<dbReference type="CDD" id="cd06261">
    <property type="entry name" value="TM_PBP2"/>
    <property type="match status" value="1"/>
</dbReference>
<proteinExistence type="inferred from homology"/>
<keyword evidence="10" id="KW-1185">Reference proteome</keyword>
<dbReference type="SUPFAM" id="SSF161098">
    <property type="entry name" value="MetI-like"/>
    <property type="match status" value="1"/>
</dbReference>
<keyword evidence="4 7" id="KW-0812">Transmembrane</keyword>
<evidence type="ECO:0000256" key="5">
    <source>
        <dbReference type="ARBA" id="ARBA00022989"/>
    </source>
</evidence>
<dbReference type="InterPro" id="IPR000515">
    <property type="entry name" value="MetI-like"/>
</dbReference>
<dbReference type="Proteomes" id="UP000366766">
    <property type="component" value="Unassembled WGS sequence"/>
</dbReference>
<dbReference type="RefSeq" id="WP_144136975.1">
    <property type="nucleotide sequence ID" value="NZ_CABHOF010000037.1"/>
</dbReference>
<feature type="domain" description="ABC transmembrane type-1" evidence="8">
    <location>
        <begin position="74"/>
        <end position="265"/>
    </location>
</feature>
<dbReference type="Gene3D" id="1.10.3720.10">
    <property type="entry name" value="MetI-like"/>
    <property type="match status" value="1"/>
</dbReference>
<evidence type="ECO:0000256" key="6">
    <source>
        <dbReference type="ARBA" id="ARBA00023136"/>
    </source>
</evidence>
<dbReference type="PANTHER" id="PTHR43744">
    <property type="entry name" value="ABC TRANSPORTER PERMEASE PROTEIN MG189-RELATED-RELATED"/>
    <property type="match status" value="1"/>
</dbReference>
<dbReference type="EMBL" id="CABHOF010000037">
    <property type="protein sequence ID" value="VUX64855.1"/>
    <property type="molecule type" value="Genomic_DNA"/>
</dbReference>